<evidence type="ECO:0000313" key="11">
    <source>
        <dbReference type="Proteomes" id="UP000294914"/>
    </source>
</evidence>
<dbReference type="InterPro" id="IPR000792">
    <property type="entry name" value="Tscrpt_reg_LuxR_C"/>
</dbReference>
<dbReference type="PANTHER" id="PTHR44688:SF16">
    <property type="entry name" value="DNA-BINDING TRANSCRIPTIONAL ACTIVATOR DEVR_DOSR"/>
    <property type="match status" value="1"/>
</dbReference>
<dbReference type="InterPro" id="IPR011006">
    <property type="entry name" value="CheY-like_superfamily"/>
</dbReference>
<feature type="modified residue" description="4-aspartylphosphate" evidence="6">
    <location>
        <position position="66"/>
    </location>
</feature>
<evidence type="ECO:0000259" key="8">
    <source>
        <dbReference type="PROSITE" id="PS50043"/>
    </source>
</evidence>
<dbReference type="GO" id="GO:0003677">
    <property type="term" value="F:DNA binding"/>
    <property type="evidence" value="ECO:0007669"/>
    <property type="project" value="UniProtKB-KW"/>
</dbReference>
<dbReference type="InterPro" id="IPR036388">
    <property type="entry name" value="WH-like_DNA-bd_sf"/>
</dbReference>
<proteinExistence type="predicted"/>
<protein>
    <submittedName>
        <fullName evidence="10">LuxR family two component transcriptional regulator</fullName>
    </submittedName>
</protein>
<feature type="domain" description="Response regulatory" evidence="9">
    <location>
        <begin position="17"/>
        <end position="131"/>
    </location>
</feature>
<evidence type="ECO:0000313" key="10">
    <source>
        <dbReference type="EMBL" id="TDX99683.1"/>
    </source>
</evidence>
<keyword evidence="2" id="KW-0902">Two-component regulatory system</keyword>
<dbReference type="InterPro" id="IPR001789">
    <property type="entry name" value="Sig_transdc_resp-reg_receiver"/>
</dbReference>
<keyword evidence="7" id="KW-0175">Coiled coil</keyword>
<evidence type="ECO:0000256" key="2">
    <source>
        <dbReference type="ARBA" id="ARBA00023012"/>
    </source>
</evidence>
<dbReference type="EMBL" id="SOQX01000007">
    <property type="protein sequence ID" value="TDX99683.1"/>
    <property type="molecule type" value="Genomic_DNA"/>
</dbReference>
<name>A0A4R8IHT5_9GAMM</name>
<keyword evidence="4" id="KW-0238">DNA-binding</keyword>
<dbReference type="FunFam" id="3.40.50.2300:FF:000018">
    <property type="entry name" value="DNA-binding transcriptional regulator NtrC"/>
    <property type="match status" value="1"/>
</dbReference>
<dbReference type="Pfam" id="PF00196">
    <property type="entry name" value="GerE"/>
    <property type="match status" value="1"/>
</dbReference>
<dbReference type="CDD" id="cd17537">
    <property type="entry name" value="REC_FixJ"/>
    <property type="match status" value="1"/>
</dbReference>
<dbReference type="SMART" id="SM00448">
    <property type="entry name" value="REC"/>
    <property type="match status" value="1"/>
</dbReference>
<gene>
    <name evidence="10" type="ORF">EDC23_2470</name>
</gene>
<evidence type="ECO:0000256" key="7">
    <source>
        <dbReference type="SAM" id="Coils"/>
    </source>
</evidence>
<evidence type="ECO:0000256" key="6">
    <source>
        <dbReference type="PROSITE-ProRule" id="PRU00169"/>
    </source>
</evidence>
<dbReference type="InterPro" id="IPR016032">
    <property type="entry name" value="Sig_transdc_resp-reg_C-effctor"/>
</dbReference>
<dbReference type="SUPFAM" id="SSF46894">
    <property type="entry name" value="C-terminal effector domain of the bipartite response regulators"/>
    <property type="match status" value="1"/>
</dbReference>
<evidence type="ECO:0000256" key="1">
    <source>
        <dbReference type="ARBA" id="ARBA00022553"/>
    </source>
</evidence>
<dbReference type="PROSITE" id="PS50110">
    <property type="entry name" value="RESPONSE_REGULATORY"/>
    <property type="match status" value="1"/>
</dbReference>
<feature type="coiled-coil region" evidence="7">
    <location>
        <begin position="137"/>
        <end position="164"/>
    </location>
</feature>
<dbReference type="Proteomes" id="UP000294914">
    <property type="component" value="Unassembled WGS sequence"/>
</dbReference>
<organism evidence="10 11">
    <name type="scientific">Thiohalophilus thiocyanatoxydans</name>
    <dbReference type="NCBI Taxonomy" id="381308"/>
    <lineage>
        <taxon>Bacteria</taxon>
        <taxon>Pseudomonadati</taxon>
        <taxon>Pseudomonadota</taxon>
        <taxon>Gammaproteobacteria</taxon>
        <taxon>Thiohalomonadales</taxon>
        <taxon>Thiohalophilaceae</taxon>
        <taxon>Thiohalophilus</taxon>
    </lineage>
</organism>
<keyword evidence="3" id="KW-0805">Transcription regulation</keyword>
<evidence type="ECO:0000256" key="3">
    <source>
        <dbReference type="ARBA" id="ARBA00023015"/>
    </source>
</evidence>
<dbReference type="GO" id="GO:0006355">
    <property type="term" value="P:regulation of DNA-templated transcription"/>
    <property type="evidence" value="ECO:0007669"/>
    <property type="project" value="InterPro"/>
</dbReference>
<accession>A0A4R8IHT5</accession>
<dbReference type="GO" id="GO:0000160">
    <property type="term" value="P:phosphorelay signal transduction system"/>
    <property type="evidence" value="ECO:0007669"/>
    <property type="project" value="UniProtKB-KW"/>
</dbReference>
<dbReference type="Gene3D" id="1.10.10.10">
    <property type="entry name" value="Winged helix-like DNA-binding domain superfamily/Winged helix DNA-binding domain"/>
    <property type="match status" value="1"/>
</dbReference>
<keyword evidence="11" id="KW-1185">Reference proteome</keyword>
<keyword evidence="1 6" id="KW-0597">Phosphoprotein</keyword>
<dbReference type="AlphaFoldDB" id="A0A4R8IHT5"/>
<dbReference type="PROSITE" id="PS50043">
    <property type="entry name" value="HTH_LUXR_2"/>
    <property type="match status" value="1"/>
</dbReference>
<feature type="domain" description="HTH luxR-type" evidence="8">
    <location>
        <begin position="147"/>
        <end position="212"/>
    </location>
</feature>
<evidence type="ECO:0000256" key="4">
    <source>
        <dbReference type="ARBA" id="ARBA00023125"/>
    </source>
</evidence>
<evidence type="ECO:0000256" key="5">
    <source>
        <dbReference type="ARBA" id="ARBA00023163"/>
    </source>
</evidence>
<dbReference type="Pfam" id="PF00072">
    <property type="entry name" value="Response_reg"/>
    <property type="match status" value="1"/>
</dbReference>
<sequence>MTPVEGQTVSTIMKQATIHVVDDDQAVRESIEWLIESVGLNIRTYASANEFLENYTEDSLGCLILDVRMPGISGLDLQHILTERGIDLSVVFVTGHGDVPMAVRALKNGAVDFIEKPFNDQLLLDTIQSAVQKHSQRLKQRAELENLQTRYDNLTTREQEVMDRVVTGKPNRDVGGELGISVKTVEVHRAKVMEKMRARSIADLVKMAMMMRETGNDKTSRT</sequence>
<reference evidence="10 11" key="1">
    <citation type="submission" date="2019-03" db="EMBL/GenBank/DDBJ databases">
        <title>Genomic Encyclopedia of Type Strains, Phase IV (KMG-IV): sequencing the most valuable type-strain genomes for metagenomic binning, comparative biology and taxonomic classification.</title>
        <authorList>
            <person name="Goeker M."/>
        </authorList>
    </citation>
    <scope>NUCLEOTIDE SEQUENCE [LARGE SCALE GENOMIC DNA]</scope>
    <source>
        <strain evidence="10 11">DSM 16326</strain>
    </source>
</reference>
<dbReference type="SUPFAM" id="SSF52172">
    <property type="entry name" value="CheY-like"/>
    <property type="match status" value="1"/>
</dbReference>
<dbReference type="PRINTS" id="PR00038">
    <property type="entry name" value="HTHLUXR"/>
</dbReference>
<dbReference type="OrthoDB" id="9802186at2"/>
<comment type="caution">
    <text evidence="10">The sequence shown here is derived from an EMBL/GenBank/DDBJ whole genome shotgun (WGS) entry which is preliminary data.</text>
</comment>
<dbReference type="Gene3D" id="3.40.50.2300">
    <property type="match status" value="1"/>
</dbReference>
<dbReference type="PANTHER" id="PTHR44688">
    <property type="entry name" value="DNA-BINDING TRANSCRIPTIONAL ACTIVATOR DEVR_DOSR"/>
    <property type="match status" value="1"/>
</dbReference>
<keyword evidence="5" id="KW-0804">Transcription</keyword>
<evidence type="ECO:0000259" key="9">
    <source>
        <dbReference type="PROSITE" id="PS50110"/>
    </source>
</evidence>
<dbReference type="SMART" id="SM00421">
    <property type="entry name" value="HTH_LUXR"/>
    <property type="match status" value="1"/>
</dbReference>
<dbReference type="CDD" id="cd06170">
    <property type="entry name" value="LuxR_C_like"/>
    <property type="match status" value="1"/>
</dbReference>